<dbReference type="InterPro" id="IPR006461">
    <property type="entry name" value="PLAC_motif_containing"/>
</dbReference>
<dbReference type="Pfam" id="PF04749">
    <property type="entry name" value="PLAC8"/>
    <property type="match status" value="1"/>
</dbReference>
<evidence type="ECO:0000313" key="2">
    <source>
        <dbReference type="EMBL" id="CAG8781752.1"/>
    </source>
</evidence>
<organism evidence="2 3">
    <name type="scientific">Gigaspora margarita</name>
    <dbReference type="NCBI Taxonomy" id="4874"/>
    <lineage>
        <taxon>Eukaryota</taxon>
        <taxon>Fungi</taxon>
        <taxon>Fungi incertae sedis</taxon>
        <taxon>Mucoromycota</taxon>
        <taxon>Glomeromycotina</taxon>
        <taxon>Glomeromycetes</taxon>
        <taxon>Diversisporales</taxon>
        <taxon>Gigasporaceae</taxon>
        <taxon>Gigaspora</taxon>
    </lineage>
</organism>
<feature type="compositionally biased region" description="Polar residues" evidence="1">
    <location>
        <begin position="1"/>
        <end position="18"/>
    </location>
</feature>
<name>A0ABN7VKW8_GIGMA</name>
<sequence>MAYQGTPQMTTTGSQIVQEKTDVPGQPRQWKSKLFDCFSKPGQTKVMLNNDKGMTRSDIRARHNIEGSYLCDYCTHLWCFPCALIQEHREVEQDNNNIVIY</sequence>
<accession>A0ABN7VKW8</accession>
<comment type="caution">
    <text evidence="2">The sequence shown here is derived from an EMBL/GenBank/DDBJ whole genome shotgun (WGS) entry which is preliminary data.</text>
</comment>
<gene>
    <name evidence="2" type="ORF">GMARGA_LOCUS19827</name>
</gene>
<dbReference type="EMBL" id="CAJVQB010016856">
    <property type="protein sequence ID" value="CAG8781752.1"/>
    <property type="molecule type" value="Genomic_DNA"/>
</dbReference>
<reference evidence="2 3" key="1">
    <citation type="submission" date="2021-06" db="EMBL/GenBank/DDBJ databases">
        <authorList>
            <person name="Kallberg Y."/>
            <person name="Tangrot J."/>
            <person name="Rosling A."/>
        </authorList>
    </citation>
    <scope>NUCLEOTIDE SEQUENCE [LARGE SCALE GENOMIC DNA]</scope>
    <source>
        <strain evidence="2 3">120-4 pot B 10/14</strain>
    </source>
</reference>
<dbReference type="Proteomes" id="UP000789901">
    <property type="component" value="Unassembled WGS sequence"/>
</dbReference>
<keyword evidence="3" id="KW-1185">Reference proteome</keyword>
<evidence type="ECO:0000256" key="1">
    <source>
        <dbReference type="SAM" id="MobiDB-lite"/>
    </source>
</evidence>
<dbReference type="NCBIfam" id="TIGR01571">
    <property type="entry name" value="A_thal_Cys_rich"/>
    <property type="match status" value="1"/>
</dbReference>
<evidence type="ECO:0000313" key="3">
    <source>
        <dbReference type="Proteomes" id="UP000789901"/>
    </source>
</evidence>
<proteinExistence type="predicted"/>
<feature type="region of interest" description="Disordered" evidence="1">
    <location>
        <begin position="1"/>
        <end position="28"/>
    </location>
</feature>
<protein>
    <submittedName>
        <fullName evidence="2">22644_t:CDS:1</fullName>
    </submittedName>
</protein>
<dbReference type="PANTHER" id="PTHR15907">
    <property type="entry name" value="DUF614 FAMILY PROTEIN-RELATED"/>
    <property type="match status" value="1"/>
</dbReference>